<organism evidence="2 3">
    <name type="scientific">Dryococelus australis</name>
    <dbReference type="NCBI Taxonomy" id="614101"/>
    <lineage>
        <taxon>Eukaryota</taxon>
        <taxon>Metazoa</taxon>
        <taxon>Ecdysozoa</taxon>
        <taxon>Arthropoda</taxon>
        <taxon>Hexapoda</taxon>
        <taxon>Insecta</taxon>
        <taxon>Pterygota</taxon>
        <taxon>Neoptera</taxon>
        <taxon>Polyneoptera</taxon>
        <taxon>Phasmatodea</taxon>
        <taxon>Verophasmatodea</taxon>
        <taxon>Anareolatae</taxon>
        <taxon>Phasmatidae</taxon>
        <taxon>Eurycanthinae</taxon>
        <taxon>Dryococelus</taxon>
    </lineage>
</organism>
<reference evidence="2 3" key="1">
    <citation type="submission" date="2023-02" db="EMBL/GenBank/DDBJ databases">
        <title>LHISI_Scaffold_Assembly.</title>
        <authorList>
            <person name="Stuart O.P."/>
            <person name="Cleave R."/>
            <person name="Magrath M.J.L."/>
            <person name="Mikheyev A.S."/>
        </authorList>
    </citation>
    <scope>NUCLEOTIDE SEQUENCE [LARGE SCALE GENOMIC DNA]</scope>
    <source>
        <strain evidence="2">Daus_M_001</strain>
        <tissue evidence="2">Leg muscle</tissue>
    </source>
</reference>
<feature type="compositionally biased region" description="Basic and acidic residues" evidence="1">
    <location>
        <begin position="26"/>
        <end position="36"/>
    </location>
</feature>
<dbReference type="Proteomes" id="UP001159363">
    <property type="component" value="Chromosome 2"/>
</dbReference>
<keyword evidence="3" id="KW-1185">Reference proteome</keyword>
<accession>A0ABQ9ICR9</accession>
<comment type="caution">
    <text evidence="2">The sequence shown here is derived from an EMBL/GenBank/DDBJ whole genome shotgun (WGS) entry which is preliminary data.</text>
</comment>
<protein>
    <submittedName>
        <fullName evidence="2">Uncharacterized protein</fullName>
    </submittedName>
</protein>
<dbReference type="EMBL" id="JARBHB010000002">
    <property type="protein sequence ID" value="KAJ8894262.1"/>
    <property type="molecule type" value="Genomic_DNA"/>
</dbReference>
<sequence>MSGRPLIRRDSGGSVSGLRAQVELRPAQREPVDGKWSKKRCKAKQRRICNRGFAGLTGGLSELRRDVQGVLTSGPRVLCGLRSGETSAALEIEVLRANEGEARSPRKPDDQRHRPARLPHAKIGGVTPRGIKPEGRPRVQHMRANGFRARDTKRRRDGTRARSAHQGSQYLVFTGAWLSKAITYTANKHPKETGGGGGGGGCRFASRQLKGFLRALGHRREGRTSTDNKVVVPAVLAAAKPGRFAVAQKFRESYAYSALSPRPRGMLLRRRVDIVRTYAPGLRMPLARLPVTPHHRAARLEWCREGNANAHCSRLLLPNELSKAFVNSPGQRDHPTYHPLNLCGTLWDGVWCGLQYRQQISTICNNRWNKRGSLFPKMTSGTFMIVSKARLHRRQRRVHKILTLLIKTLCSLCPWVYGPVIIITYVDLRRGDAIRLLSPFPCMYGTSLTLLVLRAPSGGSKGANERSASFLDDVIRAVLPVPQPVKVCYNPGLGSPTCSCKFCQTRVCHTNSLERYHLGNDAEGCLQKSQNALLRSVFRWQSSGGR</sequence>
<evidence type="ECO:0000313" key="2">
    <source>
        <dbReference type="EMBL" id="KAJ8894262.1"/>
    </source>
</evidence>
<evidence type="ECO:0000313" key="3">
    <source>
        <dbReference type="Proteomes" id="UP001159363"/>
    </source>
</evidence>
<evidence type="ECO:0000256" key="1">
    <source>
        <dbReference type="SAM" id="MobiDB-lite"/>
    </source>
</evidence>
<gene>
    <name evidence="2" type="ORF">PR048_006874</name>
</gene>
<proteinExistence type="predicted"/>
<name>A0ABQ9ICR9_9NEOP</name>
<feature type="region of interest" description="Disordered" evidence="1">
    <location>
        <begin position="99"/>
        <end position="136"/>
    </location>
</feature>
<feature type="compositionally biased region" description="Basic and acidic residues" evidence="1">
    <location>
        <begin position="99"/>
        <end position="113"/>
    </location>
</feature>
<feature type="region of interest" description="Disordered" evidence="1">
    <location>
        <begin position="1"/>
        <end position="38"/>
    </location>
</feature>